<proteinExistence type="predicted"/>
<organism evidence="1 2">
    <name type="scientific">Paracoccus phage ParMal1</name>
    <dbReference type="NCBI Taxonomy" id="3032416"/>
    <lineage>
        <taxon>Viruses</taxon>
        <taxon>Duplodnaviria</taxon>
        <taxon>Heunggongvirae</taxon>
        <taxon>Uroviricota</taxon>
        <taxon>Caudoviricetes</taxon>
        <taxon>Autographivirales</taxon>
        <taxon>Autographivirales incertae sedis</taxon>
        <taxon>Mallvirus</taxon>
        <taxon>Mallvirus ParMal1</taxon>
    </lineage>
</organism>
<name>A0AAF0FHY6_9CAUD</name>
<reference evidence="1" key="1">
    <citation type="submission" date="2023-02" db="EMBL/GenBank/DDBJ databases">
        <authorList>
            <person name="Rihtman B."/>
        </authorList>
    </citation>
    <scope>NUCLEOTIDE SEQUENCE</scope>
</reference>
<evidence type="ECO:0000313" key="2">
    <source>
        <dbReference type="Proteomes" id="UP001216172"/>
    </source>
</evidence>
<evidence type="ECO:0000313" key="1">
    <source>
        <dbReference type="EMBL" id="WFG40907.1"/>
    </source>
</evidence>
<sequence>MIKTFTVNQWHIKHNAENPDAKLPVVCVNCYTGVEVERNTYGKVIGRTWGEQVGHTEHYYDIAVLGDNVQVIYDPVNKTPCGASCWMQAEY</sequence>
<accession>A0AAF0FHY6</accession>
<protein>
    <submittedName>
        <fullName evidence="1">Uncharacterized protein</fullName>
    </submittedName>
</protein>
<dbReference type="Proteomes" id="UP001216172">
    <property type="component" value="Segment"/>
</dbReference>
<keyword evidence="2" id="KW-1185">Reference proteome</keyword>
<gene>
    <name evidence="1" type="ORF">ParaMal1_00023</name>
</gene>
<dbReference type="EMBL" id="OQ376858">
    <property type="protein sequence ID" value="WFG40907.1"/>
    <property type="molecule type" value="Genomic_DNA"/>
</dbReference>